<feature type="compositionally biased region" description="Basic and acidic residues" evidence="1">
    <location>
        <begin position="511"/>
        <end position="534"/>
    </location>
</feature>
<feature type="compositionally biased region" description="Low complexity" evidence="1">
    <location>
        <begin position="664"/>
        <end position="674"/>
    </location>
</feature>
<evidence type="ECO:0000256" key="1">
    <source>
        <dbReference type="SAM" id="MobiDB-lite"/>
    </source>
</evidence>
<dbReference type="Proteomes" id="UP001080333">
    <property type="component" value="Unassembled WGS sequence"/>
</dbReference>
<evidence type="ECO:0000313" key="6">
    <source>
        <dbReference type="EMBL" id="MCX7578927.1"/>
    </source>
</evidence>
<feature type="region of interest" description="Disordered" evidence="1">
    <location>
        <begin position="655"/>
        <end position="674"/>
    </location>
</feature>
<feature type="region of interest" description="Disordered" evidence="1">
    <location>
        <begin position="360"/>
        <end position="383"/>
    </location>
</feature>
<dbReference type="Gene3D" id="2.60.40.740">
    <property type="match status" value="2"/>
</dbReference>
<feature type="domain" description="Antigen I/II N-terminal" evidence="5">
    <location>
        <begin position="42"/>
        <end position="152"/>
    </location>
</feature>
<dbReference type="InterPro" id="IPR026345">
    <property type="entry name" value="Adh_isopep-form_adh_dom"/>
</dbReference>
<dbReference type="RefSeq" id="WP_267287115.1">
    <property type="nucleotide sequence ID" value="NZ_QVOQ01000013.1"/>
</dbReference>
<reference evidence="6" key="1">
    <citation type="submission" date="2018-08" db="EMBL/GenBank/DDBJ databases">
        <title>Draft genome sequences of Leuconostoc spp. and Weissella spp. with biocontrol potential.</title>
        <authorList>
            <person name="Lo R."/>
            <person name="Ho V.T.T."/>
            <person name="Turner M.S."/>
        </authorList>
    </citation>
    <scope>NUCLEOTIDE SEQUENCE</scope>
    <source>
        <strain evidence="6">156</strain>
    </source>
</reference>
<evidence type="ECO:0000259" key="4">
    <source>
        <dbReference type="Pfam" id="PF18220"/>
    </source>
</evidence>
<feature type="domain" description="Adhesin isopeptide-forming adherence" evidence="3">
    <location>
        <begin position="521"/>
        <end position="663"/>
    </location>
</feature>
<feature type="compositionally biased region" description="Pro residues" evidence="1">
    <location>
        <begin position="330"/>
        <end position="343"/>
    </location>
</feature>
<keyword evidence="2" id="KW-0812">Transmembrane</keyword>
<feature type="transmembrane region" description="Helical" evidence="2">
    <location>
        <begin position="683"/>
        <end position="701"/>
    </location>
</feature>
<dbReference type="EMBL" id="QVOQ01000013">
    <property type="protein sequence ID" value="MCX7578927.1"/>
    <property type="molecule type" value="Genomic_DNA"/>
</dbReference>
<comment type="caution">
    <text evidence="6">The sequence shown here is derived from an EMBL/GenBank/DDBJ whole genome shotgun (WGS) entry which is preliminary data.</text>
</comment>
<evidence type="ECO:0000313" key="7">
    <source>
        <dbReference type="Proteomes" id="UP001080333"/>
    </source>
</evidence>
<name>A0A9X3E8Q7_9LACO</name>
<dbReference type="Pfam" id="PF18652">
    <property type="entry name" value="Adhesin_P1_N"/>
    <property type="match status" value="1"/>
</dbReference>
<accession>A0A9X3E8Q7</accession>
<sequence length="711" mass="78659">MSHNIKRKTKVIAVSAMVATSAIIGLVHPFDNHNIFADDSKNSDAKGTSVDVDHSELDKSVAAAKKAGITITQNATVTKVITASQYAAEATKIKALYASQKSAIDAALKKQQAANDAYDKEEAQHKVDKAKYDKDKAQYDKDKAQYDKDEAAFENGTDVNTEMQALTQNHDNHDRYDTFMTADVNQKTGEFALTHDMNDGVSIIGHGVLKGKFNWKVTSKGDGSEVIIADSITLTSYKYTNEHPNTAVNKNINFHVYDNSGKELFVVNHDGESTFTKDINKTVSLGTSFTLKPNESTDKQQILKVDDNWVYNTHGQIYTKFTNTNKQPTAPTPPKAPTEPAKPTPLKGTYGLTQFIVTPEPKKDVDAGQNAGDKDGSDNGKSVIKGDELTYSLKTTDLPADRTDDMKTIKYVDTLPKEVDYKSAKVYSKDGKTDLTKYFKISYDKKTRMFTAEANADYLRLINADKTKAFELPIVDVYAIANTSNAKFDNTYDIWENDSKTESNTVEDTTPEIKPKKDVESGEEKGDSDKSIDGDEIKKGQEITYALTVNDLTANRASDLKTFKYVDTLPKEVDYKSAKVYSKDGKTDLTKYFKISYDEETRVLTAEANADFLKLANADKTKAFALPVVDVYVTANKDNATIKNTYDIWENGSKTESNTVENKTPGVTPTPTPNTSYVETPKGWLYGAIAAIALAGAAFGFRKPIKKWFHK</sequence>
<protein>
    <submittedName>
        <fullName evidence="6">Cell surface protein</fullName>
    </submittedName>
</protein>
<dbReference type="Pfam" id="PF17998">
    <property type="entry name" value="AgI_II_C2"/>
    <property type="match status" value="1"/>
</dbReference>
<evidence type="ECO:0000259" key="3">
    <source>
        <dbReference type="Pfam" id="PF17998"/>
    </source>
</evidence>
<feature type="region of interest" description="Disordered" evidence="1">
    <location>
        <begin position="322"/>
        <end position="347"/>
    </location>
</feature>
<gene>
    <name evidence="6" type="ORF">D0502_05975</name>
</gene>
<evidence type="ECO:0000259" key="5">
    <source>
        <dbReference type="Pfam" id="PF18652"/>
    </source>
</evidence>
<dbReference type="InterPro" id="IPR041324">
    <property type="entry name" value="AgI/II_N"/>
</dbReference>
<feature type="region of interest" description="Disordered" evidence="1">
    <location>
        <begin position="499"/>
        <end position="534"/>
    </location>
</feature>
<dbReference type="InterPro" id="IPR041237">
    <property type="entry name" value="BspA_v"/>
</dbReference>
<keyword evidence="2" id="KW-1133">Transmembrane helix</keyword>
<dbReference type="AlphaFoldDB" id="A0A9X3E8Q7"/>
<dbReference type="Pfam" id="PF18220">
    <property type="entry name" value="BspA_v"/>
    <property type="match status" value="1"/>
</dbReference>
<proteinExistence type="predicted"/>
<evidence type="ECO:0000256" key="2">
    <source>
        <dbReference type="SAM" id="Phobius"/>
    </source>
</evidence>
<organism evidence="6 7">
    <name type="scientific">Leuconostoc falkenbergense</name>
    <dbReference type="NCBI Taxonomy" id="2766470"/>
    <lineage>
        <taxon>Bacteria</taxon>
        <taxon>Bacillati</taxon>
        <taxon>Bacillota</taxon>
        <taxon>Bacilli</taxon>
        <taxon>Lactobacillales</taxon>
        <taxon>Lactobacillaceae</taxon>
        <taxon>Leuconostoc</taxon>
    </lineage>
</organism>
<feature type="domain" description="Adhesin BspA variable" evidence="4">
    <location>
        <begin position="178"/>
        <end position="321"/>
    </location>
</feature>
<keyword evidence="2" id="KW-0472">Membrane</keyword>